<dbReference type="GO" id="GO:0016740">
    <property type="term" value="F:transferase activity"/>
    <property type="evidence" value="ECO:0007669"/>
    <property type="project" value="InterPro"/>
</dbReference>
<dbReference type="Pfam" id="PF12796">
    <property type="entry name" value="Ank_2"/>
    <property type="match status" value="1"/>
</dbReference>
<gene>
    <name evidence="3" type="ORF">OMED0929_LOCUS2228</name>
</gene>
<dbReference type="SUPFAM" id="SSF55048">
    <property type="entry name" value="Probable ACP-binding domain of malonyl-CoA ACP transacylase"/>
    <property type="match status" value="1"/>
</dbReference>
<organism evidence="3">
    <name type="scientific">Ostreococcus mediterraneus</name>
    <dbReference type="NCBI Taxonomy" id="1486918"/>
    <lineage>
        <taxon>Eukaryota</taxon>
        <taxon>Viridiplantae</taxon>
        <taxon>Chlorophyta</taxon>
        <taxon>Mamiellophyceae</taxon>
        <taxon>Mamiellales</taxon>
        <taxon>Bathycoccaceae</taxon>
        <taxon>Ostreococcus</taxon>
    </lineage>
</organism>
<name>A0A7S0PJY7_9CHLO</name>
<dbReference type="InterPro" id="IPR036770">
    <property type="entry name" value="Ankyrin_rpt-contain_sf"/>
</dbReference>
<evidence type="ECO:0000259" key="2">
    <source>
        <dbReference type="SMART" id="SM00827"/>
    </source>
</evidence>
<dbReference type="PANTHER" id="PTHR47170:SF2">
    <property type="entry name" value="MALONYL-COA:ACP TRANSACYLASE (MAT) DOMAIN-CONTAINING PROTEIN"/>
    <property type="match status" value="1"/>
</dbReference>
<dbReference type="InterPro" id="IPR002110">
    <property type="entry name" value="Ankyrin_rpt"/>
</dbReference>
<dbReference type="EMBL" id="HBEW01002710">
    <property type="protein sequence ID" value="CAD8579372.1"/>
    <property type="molecule type" value="Transcribed_RNA"/>
</dbReference>
<evidence type="ECO:0000313" key="3">
    <source>
        <dbReference type="EMBL" id="CAD8579372.1"/>
    </source>
</evidence>
<dbReference type="InterPro" id="IPR016036">
    <property type="entry name" value="Malonyl_transacylase_ACP-bd"/>
</dbReference>
<dbReference type="PROSITE" id="PS50088">
    <property type="entry name" value="ANK_REPEAT"/>
    <property type="match status" value="1"/>
</dbReference>
<dbReference type="Pfam" id="PF00698">
    <property type="entry name" value="Acyl_transf_1"/>
    <property type="match status" value="1"/>
</dbReference>
<dbReference type="InterPro" id="IPR014043">
    <property type="entry name" value="Acyl_transferase_dom"/>
</dbReference>
<dbReference type="PANTHER" id="PTHR47170">
    <property type="entry name" value="MALONYL-COA ACP TRANSACYLASE, ACP-BINDING"/>
    <property type="match status" value="1"/>
</dbReference>
<dbReference type="InterPro" id="IPR016035">
    <property type="entry name" value="Acyl_Trfase/lysoPLipase"/>
</dbReference>
<feature type="domain" description="Malonyl-CoA:ACP transacylase (MAT)" evidence="2">
    <location>
        <begin position="293"/>
        <end position="597"/>
    </location>
</feature>
<dbReference type="SMART" id="SM00827">
    <property type="entry name" value="PKS_AT"/>
    <property type="match status" value="1"/>
</dbReference>
<proteinExistence type="predicted"/>
<reference evidence="3" key="1">
    <citation type="submission" date="2021-01" db="EMBL/GenBank/DDBJ databases">
        <authorList>
            <person name="Corre E."/>
            <person name="Pelletier E."/>
            <person name="Niang G."/>
            <person name="Scheremetjew M."/>
            <person name="Finn R."/>
            <person name="Kale V."/>
            <person name="Holt S."/>
            <person name="Cochrane G."/>
            <person name="Meng A."/>
            <person name="Brown T."/>
            <person name="Cohen L."/>
        </authorList>
    </citation>
    <scope>NUCLEOTIDE SEQUENCE</scope>
    <source>
        <strain evidence="3">Clade-D-RCC2572</strain>
    </source>
</reference>
<dbReference type="InterPro" id="IPR001227">
    <property type="entry name" value="Ac_transferase_dom_sf"/>
</dbReference>
<sequence length="605" mass="66907">MEYKYMDYCKRSIDSRMVTDVYVHARAQPRRTATGRYPPQPKFQPFAFYSAVRLGDPEQLELIMSTDPYFWTQDNGAGAPVHFATTYKQLDMLHHILRNCPESLNQRDPKGFTPLHRAAFLAQFDGYLEIFEYLLSEGADPSIKTNDFDPYLNPGPKTPCELVAQDVEVYEKLCELVEKYAHVPKKPQPNGSIGDWWALYDYGFDTVKTWPYDFRKEFPEDRRRNKASRDKEEFKARRRIKRAEIEAEIEAELAEHRSIETPKFDTLQEFLPPGASSSAHEPPVVENQPYAFLFPGQGSQVVGMLSDDALLELPAVAEMCEVANKVLGYDLRDVCVNGPKEKLDDTVYAQPALLLAGLAALEKLKAQDPSVVNACDACAGLSLGEYVALVFAGVLSYEDAFKVVKVRAEGMSAAAAVGAHGMLSVVGLEDSVLEKIVAEAKTKAESSSSSTPIVCDITNFLFPQGRVVSGDKAALDIVQQAAQAAGAIKVATLAVSGAFHTARMESASQSLREALAQATFNKPRVSIYSNVTGLPISRDTPADDIRDLLAKQLVSPVKWEQTLKNLLADGKNKLFELGPNSQIKSMTKRISLDAWKTFNGVDVAK</sequence>
<evidence type="ECO:0000256" key="1">
    <source>
        <dbReference type="PROSITE-ProRule" id="PRU00023"/>
    </source>
</evidence>
<dbReference type="SUPFAM" id="SSF52151">
    <property type="entry name" value="FabD/lysophospholipase-like"/>
    <property type="match status" value="1"/>
</dbReference>
<dbReference type="PROSITE" id="PS50297">
    <property type="entry name" value="ANK_REP_REGION"/>
    <property type="match status" value="1"/>
</dbReference>
<dbReference type="Gene3D" id="1.25.40.20">
    <property type="entry name" value="Ankyrin repeat-containing domain"/>
    <property type="match status" value="1"/>
</dbReference>
<dbReference type="AlphaFoldDB" id="A0A7S0PJY7"/>
<dbReference type="SMART" id="SM00248">
    <property type="entry name" value="ANK"/>
    <property type="match status" value="2"/>
</dbReference>
<feature type="repeat" description="ANK" evidence="1">
    <location>
        <begin position="110"/>
        <end position="146"/>
    </location>
</feature>
<keyword evidence="1" id="KW-0040">ANK repeat</keyword>
<protein>
    <recommendedName>
        <fullName evidence="2">Malonyl-CoA:ACP transacylase (MAT) domain-containing protein</fullName>
    </recommendedName>
</protein>
<accession>A0A7S0PJY7</accession>
<dbReference type="InterPro" id="IPR052760">
    <property type="entry name" value="Mitochondrial_malonyltrans"/>
</dbReference>
<dbReference type="Gene3D" id="3.30.70.250">
    <property type="entry name" value="Malonyl-CoA ACP transacylase, ACP-binding"/>
    <property type="match status" value="1"/>
</dbReference>
<dbReference type="Gene3D" id="3.40.366.10">
    <property type="entry name" value="Malonyl-Coenzyme A Acyl Carrier Protein, domain 2"/>
    <property type="match status" value="1"/>
</dbReference>
<dbReference type="SUPFAM" id="SSF48403">
    <property type="entry name" value="Ankyrin repeat"/>
    <property type="match status" value="1"/>
</dbReference>